<feature type="domain" description="LNS2/PITP" evidence="2">
    <location>
        <begin position="965"/>
        <end position="1131"/>
    </location>
</feature>
<keyword evidence="1" id="KW-0812">Transmembrane</keyword>
<dbReference type="InterPro" id="IPR026058">
    <property type="entry name" value="LIPIN"/>
</dbReference>
<dbReference type="SUPFAM" id="SSF56300">
    <property type="entry name" value="Metallo-dependent phosphatases"/>
    <property type="match status" value="1"/>
</dbReference>
<accession>A0ABQ5JY65</accession>
<dbReference type="Pfam" id="PF05028">
    <property type="entry name" value="PARG_cat_C"/>
    <property type="match status" value="1"/>
</dbReference>
<name>A0ABQ5JY65_9EUKA</name>
<dbReference type="Gene3D" id="3.60.21.10">
    <property type="match status" value="1"/>
</dbReference>
<evidence type="ECO:0000259" key="2">
    <source>
        <dbReference type="SMART" id="SM00775"/>
    </source>
</evidence>
<evidence type="ECO:0000313" key="4">
    <source>
        <dbReference type="Proteomes" id="UP001057375"/>
    </source>
</evidence>
<dbReference type="Pfam" id="PF08235">
    <property type="entry name" value="LNS2"/>
    <property type="match status" value="1"/>
</dbReference>
<gene>
    <name evidence="3" type="ORF">ADUPG1_012047</name>
</gene>
<evidence type="ECO:0000256" key="1">
    <source>
        <dbReference type="SAM" id="Phobius"/>
    </source>
</evidence>
<dbReference type="InterPro" id="IPR046372">
    <property type="entry name" value="PARG_cat_C"/>
</dbReference>
<keyword evidence="1" id="KW-1133">Transmembrane helix</keyword>
<dbReference type="SMART" id="SM00775">
    <property type="entry name" value="LNS2"/>
    <property type="match status" value="1"/>
</dbReference>
<dbReference type="PANTHER" id="PTHR12181:SF12">
    <property type="entry name" value="PHOSPHATIDATE PHOSPHATASE"/>
    <property type="match status" value="1"/>
</dbReference>
<dbReference type="InterPro" id="IPR031315">
    <property type="entry name" value="LNS2/PITP"/>
</dbReference>
<organism evidence="3 4">
    <name type="scientific">Aduncisulcus paluster</name>
    <dbReference type="NCBI Taxonomy" id="2918883"/>
    <lineage>
        <taxon>Eukaryota</taxon>
        <taxon>Metamonada</taxon>
        <taxon>Carpediemonas-like organisms</taxon>
        <taxon>Aduncisulcus</taxon>
    </lineage>
</organism>
<proteinExistence type="predicted"/>
<reference evidence="3" key="1">
    <citation type="submission" date="2022-03" db="EMBL/GenBank/DDBJ databases">
        <title>Draft genome sequence of Aduncisulcus paluster, a free-living microaerophilic Fornicata.</title>
        <authorList>
            <person name="Yuyama I."/>
            <person name="Kume K."/>
            <person name="Tamura T."/>
            <person name="Inagaki Y."/>
            <person name="Hashimoto T."/>
        </authorList>
    </citation>
    <scope>NUCLEOTIDE SEQUENCE</scope>
    <source>
        <strain evidence="3">NY0171</strain>
    </source>
</reference>
<protein>
    <submittedName>
        <fullName evidence="3">Multi-domain containing protein</fullName>
    </submittedName>
</protein>
<sequence>KTCIAVSDAKRYDSACVKGQTEKSQIIREIQKCCASFYIPPFLTQITPSSQPKIEICSGKWGAGVFKGSPCVKSIEMAIGAAINGVDLCLYGFGDEDCVSCDSNNLIEPSYFVLNDSNIFNDKINQLVSDLVFVAHISDSHIMSADDLSSTGNINSPKILNIFNNLNPDIIIHSGDIVDGYVERDGQFIQSPLQISNAQNIFSSHSFPIVALRGNHDVTGLEYLIPDPISTVSQLSDSESMYANVYSSEITRSSSESIDLCCITVSMMFDPLLTAPFDFTPVSPIISSTRRAKELNTSIEMCPFSSRKLFISHYPLSFLQPSISTDLAIFLASHDIHAALSGHTHMRDNVNSIPIPKELITSPLQLNSSYTHSHVIDLVSPAAKYGLATLVVLYPDNYITSSQIIEDSINSPHGLVIYPPDSRITPLNQWDGTVCVWTDAEEVHLQMVDISGNSSDSGLEQSIYSLDEYIIDGKRLMCVQMPDDFVVAFDDLAPKQYLHFDISMFKDSSESIYTTIHHHTFISHSLLSPEPHSGPALSSFLQSTSYGGKANIGTFSTGPYLRLIQRFGWFGWSFFLWIPVGISGIFWMVSWIISIIRSSPKETEDNNNVQMEHLRKVWKSEIIRSFLVGGKISIDSSGQYRASPLYAVFKKNLYGKKVVLTVNDHLCSIPLVIGSGGNVCIPLYSEKDEAKDLPNPDLFDGEKSEITHDTSQKEPIEAEMHSPYLYFPTVFLPHWFDVNFELDLTLILKKGKDIYRSIQQEFASIPPGLIDPPCAYSAQQKTIFDAHIIRKIDVIRICKYPIYALFHTYVLSRDSEDSPLVIRGLWQCHSMSKYINSLQICHFRGLSPKKNSLSSHFYGEELDFVTVLPRGILPRKIDEKLIPKPILPLMVPPSLVKQFGSEVEAAFSLRLDRFQEALSALHFTPGHNKALISVVDIDRKGREVHHSISFGIYFYPVSTGSSPSVCVSDIDGTLTKSDARFIFEPFFKDLFHANTHMFFQKLKEKCPVVYLTMRSISLIERTEKLLKKTVEGTDKTKKLLKLPDGPKLLCPISTLKSFTIAKLSWMIIIQRLFYPNSWDYEMDPVSISPNRPDVIKVAIGNAHTDTAAYLSSGVPANRIFSINPTSLLQSFTSGFQKISFDYETFLKGELKDLDELDL</sequence>
<dbReference type="SUPFAM" id="SSF56784">
    <property type="entry name" value="HAD-like"/>
    <property type="match status" value="1"/>
</dbReference>
<feature type="transmembrane region" description="Helical" evidence="1">
    <location>
        <begin position="569"/>
        <end position="593"/>
    </location>
</feature>
<comment type="caution">
    <text evidence="3">The sequence shown here is derived from an EMBL/GenBank/DDBJ whole genome shotgun (WGS) entry which is preliminary data.</text>
</comment>
<keyword evidence="4" id="KW-1185">Reference proteome</keyword>
<dbReference type="PANTHER" id="PTHR12181">
    <property type="entry name" value="LIPIN"/>
    <property type="match status" value="1"/>
</dbReference>
<evidence type="ECO:0000313" key="3">
    <source>
        <dbReference type="EMBL" id="GKT22064.1"/>
    </source>
</evidence>
<dbReference type="InterPro" id="IPR029052">
    <property type="entry name" value="Metallo-depent_PP-like"/>
</dbReference>
<dbReference type="Pfam" id="PF00149">
    <property type="entry name" value="Metallophos"/>
    <property type="match status" value="1"/>
</dbReference>
<keyword evidence="1" id="KW-0472">Membrane</keyword>
<dbReference type="InterPro" id="IPR036412">
    <property type="entry name" value="HAD-like_sf"/>
</dbReference>
<dbReference type="InterPro" id="IPR004843">
    <property type="entry name" value="Calcineurin-like_PHP"/>
</dbReference>
<dbReference type="EMBL" id="BQXS01012366">
    <property type="protein sequence ID" value="GKT22064.1"/>
    <property type="molecule type" value="Genomic_DNA"/>
</dbReference>
<dbReference type="Proteomes" id="UP001057375">
    <property type="component" value="Unassembled WGS sequence"/>
</dbReference>
<feature type="non-terminal residue" evidence="3">
    <location>
        <position position="1"/>
    </location>
</feature>
<dbReference type="InterPro" id="IPR013209">
    <property type="entry name" value="LNS2"/>
</dbReference>